<protein>
    <submittedName>
        <fullName evidence="1">IS481 family transposase</fullName>
    </submittedName>
</protein>
<evidence type="ECO:0000313" key="1">
    <source>
        <dbReference type="EMBL" id="NEV65453.1"/>
    </source>
</evidence>
<dbReference type="Proteomes" id="UP000483379">
    <property type="component" value="Unassembled WGS sequence"/>
</dbReference>
<comment type="caution">
    <text evidence="1">The sequence shown here is derived from an EMBL/GenBank/DDBJ whole genome shotgun (WGS) entry which is preliminary data.</text>
</comment>
<dbReference type="EMBL" id="JAAIJQ010000324">
    <property type="protein sequence ID" value="NEV65453.1"/>
    <property type="molecule type" value="Genomic_DNA"/>
</dbReference>
<organism evidence="1 2">
    <name type="scientific">Thiorhodococcus minor</name>
    <dbReference type="NCBI Taxonomy" id="57489"/>
    <lineage>
        <taxon>Bacteria</taxon>
        <taxon>Pseudomonadati</taxon>
        <taxon>Pseudomonadota</taxon>
        <taxon>Gammaproteobacteria</taxon>
        <taxon>Chromatiales</taxon>
        <taxon>Chromatiaceae</taxon>
        <taxon>Thiorhodococcus</taxon>
    </lineage>
</organism>
<gene>
    <name evidence="1" type="ORF">G3446_27185</name>
</gene>
<proteinExistence type="predicted"/>
<reference evidence="1 2" key="1">
    <citation type="submission" date="2020-02" db="EMBL/GenBank/DDBJ databases">
        <title>Genome sequences of Thiorhodococcus mannitoliphagus and Thiorhodococcus minor, purple sulfur photosynthetic bacteria in the gammaproteobacterial family, Chromatiaceae.</title>
        <authorList>
            <person name="Aviles F.A."/>
            <person name="Meyer T.E."/>
            <person name="Kyndt J.A."/>
        </authorList>
    </citation>
    <scope>NUCLEOTIDE SEQUENCE [LARGE SCALE GENOMIC DNA]</scope>
    <source>
        <strain evidence="1 2">DSM 11518</strain>
    </source>
</reference>
<dbReference type="AlphaFoldDB" id="A0A6M0K8T2"/>
<accession>A0A6M0K8T2</accession>
<sequence>MSAPIDIPPRERWARLRFAIIGPLLAAPPPSGQLQTALAVLAEKTWRHPVSGLDVRFGVSTLERWYYAAR</sequence>
<keyword evidence="2" id="KW-1185">Reference proteome</keyword>
<name>A0A6M0K8T2_9GAMM</name>
<evidence type="ECO:0000313" key="2">
    <source>
        <dbReference type="Proteomes" id="UP000483379"/>
    </source>
</evidence>
<feature type="non-terminal residue" evidence="1">
    <location>
        <position position="70"/>
    </location>
</feature>